<dbReference type="CDD" id="cd00165">
    <property type="entry name" value="S4"/>
    <property type="match status" value="1"/>
</dbReference>
<reference evidence="12 13" key="1">
    <citation type="submission" date="2017-02" db="EMBL/GenBank/DDBJ databases">
        <authorList>
            <person name="Peterson S.W."/>
        </authorList>
    </citation>
    <scope>NUCLEOTIDE SEQUENCE [LARGE SCALE GENOMIC DNA]</scope>
    <source>
        <strain evidence="12 13">ATCC 51222</strain>
    </source>
</reference>
<feature type="domain" description="RNA-binding S4" evidence="11">
    <location>
        <begin position="13"/>
        <end position="59"/>
    </location>
</feature>
<evidence type="ECO:0000256" key="7">
    <source>
        <dbReference type="PIRSR" id="PIRSR606225-1"/>
    </source>
</evidence>
<evidence type="ECO:0000259" key="11">
    <source>
        <dbReference type="Pfam" id="PF01479"/>
    </source>
</evidence>
<keyword evidence="6 9" id="KW-0413">Isomerase</keyword>
<dbReference type="InterPro" id="IPR006225">
    <property type="entry name" value="PsdUridine_synth_RluC/D"/>
</dbReference>
<keyword evidence="13" id="KW-1185">Reference proteome</keyword>
<dbReference type="EC" id="5.4.99.-" evidence="9"/>
<dbReference type="Proteomes" id="UP000190657">
    <property type="component" value="Unassembled WGS sequence"/>
</dbReference>
<accession>A0A1T4LC52</accession>
<dbReference type="Gene3D" id="3.10.290.10">
    <property type="entry name" value="RNA-binding S4 domain"/>
    <property type="match status" value="1"/>
</dbReference>
<feature type="active site" evidence="7">
    <location>
        <position position="146"/>
    </location>
</feature>
<sequence>MKSVTINSNDAGQRVDKFLQKHFASLPKSMMFKQIRKKNIKVNRKRCTPEQVLCDGDVIDLYLPDDMLAEKKKHFDFLSAPKELSIIYEDENIILMDKKQGELCHPDGKEYVNTLVASMKRYLYDKGEYKPDEENSFTPSLANRIDRNTGGIVIGAKNYQSLKILNQKIKDREIDKLYLTVTEGVFDKKSDVLVGWLTKDTKKNMVKITTKEVPDGKLCRTKYTVLDSYNDLSLVEVELLTGRTHQIRAHLASIGHPLLNDGKYGSHHGRFKQELYSYKLKFNFTTDAGILEYLNGREFESSDCPILEKFRKRVY</sequence>
<dbReference type="RefSeq" id="WP_078768332.1">
    <property type="nucleotide sequence ID" value="NZ_FUWW01000007.1"/>
</dbReference>
<comment type="function">
    <text evidence="3">Responsible for synthesis of pseudouridine from uracil at positions 955, 2504 and 2580 in 23S ribosomal RNA.</text>
</comment>
<organism evidence="12 13">
    <name type="scientific">Eubacterium coprostanoligenes</name>
    <dbReference type="NCBI Taxonomy" id="290054"/>
    <lineage>
        <taxon>Bacteria</taxon>
        <taxon>Bacillati</taxon>
        <taxon>Bacillota</taxon>
        <taxon>Clostridia</taxon>
        <taxon>Eubacteriales</taxon>
        <taxon>Eubacteriaceae</taxon>
        <taxon>Eubacterium</taxon>
    </lineage>
</organism>
<comment type="catalytic activity">
    <reaction evidence="1 9">
        <text>a uridine in RNA = a pseudouridine in RNA</text>
        <dbReference type="Rhea" id="RHEA:48348"/>
        <dbReference type="Rhea" id="RHEA-COMP:12068"/>
        <dbReference type="Rhea" id="RHEA-COMP:12069"/>
        <dbReference type="ChEBI" id="CHEBI:65314"/>
        <dbReference type="ChEBI" id="CHEBI:65315"/>
    </reaction>
</comment>
<evidence type="ECO:0000256" key="8">
    <source>
        <dbReference type="PROSITE-ProRule" id="PRU00182"/>
    </source>
</evidence>
<dbReference type="GO" id="GO:0120159">
    <property type="term" value="F:rRNA pseudouridine synthase activity"/>
    <property type="evidence" value="ECO:0007669"/>
    <property type="project" value="UniProtKB-ARBA"/>
</dbReference>
<evidence type="ECO:0000256" key="5">
    <source>
        <dbReference type="ARBA" id="ARBA00022552"/>
    </source>
</evidence>
<dbReference type="Gene3D" id="3.30.2350.10">
    <property type="entry name" value="Pseudouridine synthase"/>
    <property type="match status" value="1"/>
</dbReference>
<dbReference type="GO" id="GO:0003723">
    <property type="term" value="F:RNA binding"/>
    <property type="evidence" value="ECO:0007669"/>
    <property type="project" value="UniProtKB-KW"/>
</dbReference>
<dbReference type="CDD" id="cd02869">
    <property type="entry name" value="PseudoU_synth_RluA_like"/>
    <property type="match status" value="1"/>
</dbReference>
<dbReference type="AlphaFoldDB" id="A0A1T4LC52"/>
<proteinExistence type="inferred from homology"/>
<dbReference type="OrthoDB" id="9807829at2"/>
<evidence type="ECO:0000313" key="12">
    <source>
        <dbReference type="EMBL" id="SJZ52265.1"/>
    </source>
</evidence>
<comment type="similarity">
    <text evidence="4 9">Belongs to the pseudouridine synthase RluA family.</text>
</comment>
<evidence type="ECO:0000259" key="10">
    <source>
        <dbReference type="Pfam" id="PF00849"/>
    </source>
</evidence>
<keyword evidence="5" id="KW-0698">rRNA processing</keyword>
<keyword evidence="8" id="KW-0694">RNA-binding</keyword>
<dbReference type="PANTHER" id="PTHR21600:SF92">
    <property type="entry name" value="RIBOSOMAL LARGE SUBUNIT PSEUDOURIDINE SYNTHASE C"/>
    <property type="match status" value="1"/>
</dbReference>
<dbReference type="SUPFAM" id="SSF55120">
    <property type="entry name" value="Pseudouridine synthase"/>
    <property type="match status" value="1"/>
</dbReference>
<evidence type="ECO:0000256" key="9">
    <source>
        <dbReference type="RuleBase" id="RU362028"/>
    </source>
</evidence>
<dbReference type="InterPro" id="IPR002942">
    <property type="entry name" value="S4_RNA-bd"/>
</dbReference>
<dbReference type="InterPro" id="IPR036986">
    <property type="entry name" value="S4_RNA-bd_sf"/>
</dbReference>
<dbReference type="PANTHER" id="PTHR21600">
    <property type="entry name" value="MITOCHONDRIAL RNA PSEUDOURIDINE SYNTHASE"/>
    <property type="match status" value="1"/>
</dbReference>
<evidence type="ECO:0000313" key="13">
    <source>
        <dbReference type="Proteomes" id="UP000190657"/>
    </source>
</evidence>
<protein>
    <recommendedName>
        <fullName evidence="9">Pseudouridine synthase</fullName>
        <ecNumber evidence="9">5.4.99.-</ecNumber>
    </recommendedName>
</protein>
<dbReference type="PROSITE" id="PS50889">
    <property type="entry name" value="S4"/>
    <property type="match status" value="1"/>
</dbReference>
<evidence type="ECO:0000256" key="2">
    <source>
        <dbReference type="ARBA" id="ARBA00000381"/>
    </source>
</evidence>
<dbReference type="EMBL" id="FUWW01000007">
    <property type="protein sequence ID" value="SJZ52265.1"/>
    <property type="molecule type" value="Genomic_DNA"/>
</dbReference>
<dbReference type="InterPro" id="IPR020103">
    <property type="entry name" value="PsdUridine_synth_cat_dom_sf"/>
</dbReference>
<feature type="domain" description="Pseudouridine synthase RsuA/RluA-like" evidence="10">
    <location>
        <begin position="92"/>
        <end position="253"/>
    </location>
</feature>
<evidence type="ECO:0000256" key="4">
    <source>
        <dbReference type="ARBA" id="ARBA00010876"/>
    </source>
</evidence>
<dbReference type="Pfam" id="PF00849">
    <property type="entry name" value="PseudoU_synth_2"/>
    <property type="match status" value="1"/>
</dbReference>
<evidence type="ECO:0000256" key="1">
    <source>
        <dbReference type="ARBA" id="ARBA00000073"/>
    </source>
</evidence>
<comment type="catalytic activity">
    <reaction evidence="2">
        <text>uridine(955/2504/2580) in 23S rRNA = pseudouridine(955/2504/2580) in 23S rRNA</text>
        <dbReference type="Rhea" id="RHEA:42528"/>
        <dbReference type="Rhea" id="RHEA-COMP:10099"/>
        <dbReference type="Rhea" id="RHEA-COMP:10100"/>
        <dbReference type="ChEBI" id="CHEBI:65314"/>
        <dbReference type="ChEBI" id="CHEBI:65315"/>
        <dbReference type="EC" id="5.4.99.24"/>
    </reaction>
</comment>
<evidence type="ECO:0000256" key="6">
    <source>
        <dbReference type="ARBA" id="ARBA00023235"/>
    </source>
</evidence>
<evidence type="ECO:0000256" key="3">
    <source>
        <dbReference type="ARBA" id="ARBA00002876"/>
    </source>
</evidence>
<dbReference type="NCBIfam" id="TIGR00005">
    <property type="entry name" value="rluA_subfam"/>
    <property type="match status" value="1"/>
</dbReference>
<dbReference type="InterPro" id="IPR006145">
    <property type="entry name" value="PsdUridine_synth_RsuA/RluA"/>
</dbReference>
<name>A0A1T4LC52_9FIRM</name>
<dbReference type="GO" id="GO:0000455">
    <property type="term" value="P:enzyme-directed rRNA pseudouridine synthesis"/>
    <property type="evidence" value="ECO:0007669"/>
    <property type="project" value="UniProtKB-ARBA"/>
</dbReference>
<dbReference type="STRING" id="290054.SAMN02745114_00844"/>
<dbReference type="InterPro" id="IPR050188">
    <property type="entry name" value="RluA_PseudoU_synthase"/>
</dbReference>
<dbReference type="Pfam" id="PF01479">
    <property type="entry name" value="S4"/>
    <property type="match status" value="1"/>
</dbReference>
<gene>
    <name evidence="12" type="ORF">SAMN02745114_00844</name>
</gene>